<comment type="similarity">
    <text evidence="1">Belongs to the short-chain dehydrogenases/reductases (SDR) family.</text>
</comment>
<dbReference type="InterPro" id="IPR036291">
    <property type="entry name" value="NAD(P)-bd_dom_sf"/>
</dbReference>
<comment type="caution">
    <text evidence="3">The sequence shown here is derived from an EMBL/GenBank/DDBJ whole genome shotgun (WGS) entry which is preliminary data.</text>
</comment>
<evidence type="ECO:0000256" key="1">
    <source>
        <dbReference type="ARBA" id="ARBA00006484"/>
    </source>
</evidence>
<dbReference type="InterPro" id="IPR002347">
    <property type="entry name" value="SDR_fam"/>
</dbReference>
<name>A0A2N6SN11_9LACT</name>
<gene>
    <name evidence="3" type="ORF">CJ205_04150</name>
</gene>
<dbReference type="OrthoDB" id="9793345at2"/>
<evidence type="ECO:0008006" key="5">
    <source>
        <dbReference type="Google" id="ProtNLM"/>
    </source>
</evidence>
<proteinExistence type="inferred from homology"/>
<dbReference type="Gene3D" id="3.40.50.720">
    <property type="entry name" value="NAD(P)-binding Rossmann-like Domain"/>
    <property type="match status" value="1"/>
</dbReference>
<dbReference type="Proteomes" id="UP000235682">
    <property type="component" value="Unassembled WGS sequence"/>
</dbReference>
<keyword evidence="2" id="KW-0560">Oxidoreductase</keyword>
<reference evidence="3 4" key="1">
    <citation type="submission" date="2017-09" db="EMBL/GenBank/DDBJ databases">
        <title>Bacterial strain isolated from the female urinary microbiota.</title>
        <authorList>
            <person name="Thomas-White K."/>
            <person name="Kumar N."/>
            <person name="Forster S."/>
            <person name="Putonti C."/>
            <person name="Lawley T."/>
            <person name="Wolfe A.J."/>
        </authorList>
    </citation>
    <scope>NUCLEOTIDE SEQUENCE [LARGE SCALE GENOMIC DNA]</scope>
    <source>
        <strain evidence="3 4">UMB0852</strain>
    </source>
</reference>
<organism evidence="3 4">
    <name type="scientific">Dolosicoccus paucivorans</name>
    <dbReference type="NCBI Taxonomy" id="84521"/>
    <lineage>
        <taxon>Bacteria</taxon>
        <taxon>Bacillati</taxon>
        <taxon>Bacillota</taxon>
        <taxon>Bacilli</taxon>
        <taxon>Lactobacillales</taxon>
        <taxon>Aerococcaceae</taxon>
        <taxon>Dolosicoccus</taxon>
    </lineage>
</organism>
<dbReference type="GO" id="GO:0016491">
    <property type="term" value="F:oxidoreductase activity"/>
    <property type="evidence" value="ECO:0007669"/>
    <property type="project" value="UniProtKB-KW"/>
</dbReference>
<dbReference type="RefSeq" id="WP_102227707.1">
    <property type="nucleotide sequence ID" value="NZ_PNFY01000014.1"/>
</dbReference>
<dbReference type="SUPFAM" id="SSF51735">
    <property type="entry name" value="NAD(P)-binding Rossmann-fold domains"/>
    <property type="match status" value="1"/>
</dbReference>
<protein>
    <recommendedName>
        <fullName evidence="5">Short-chain dehydrogenase</fullName>
    </recommendedName>
</protein>
<accession>A0A2N6SN11</accession>
<keyword evidence="4" id="KW-1185">Reference proteome</keyword>
<dbReference type="AlphaFoldDB" id="A0A2N6SN11"/>
<evidence type="ECO:0000313" key="4">
    <source>
        <dbReference type="Proteomes" id="UP000235682"/>
    </source>
</evidence>
<dbReference type="EMBL" id="PNHE01000013">
    <property type="protein sequence ID" value="PMC58463.1"/>
    <property type="molecule type" value="Genomic_DNA"/>
</dbReference>
<dbReference type="PANTHER" id="PTHR44196">
    <property type="entry name" value="DEHYDROGENASE/REDUCTASE SDR FAMILY MEMBER 7B"/>
    <property type="match status" value="1"/>
</dbReference>
<dbReference type="PROSITE" id="PS00061">
    <property type="entry name" value="ADH_SHORT"/>
    <property type="match status" value="1"/>
</dbReference>
<dbReference type="STRING" id="84521.SAMN04487994_100534"/>
<dbReference type="Pfam" id="PF00106">
    <property type="entry name" value="adh_short"/>
    <property type="match status" value="1"/>
</dbReference>
<dbReference type="PANTHER" id="PTHR44196:SF1">
    <property type="entry name" value="DEHYDROGENASE_REDUCTASE SDR FAMILY MEMBER 7B"/>
    <property type="match status" value="1"/>
</dbReference>
<evidence type="ECO:0000256" key="2">
    <source>
        <dbReference type="ARBA" id="ARBA00023002"/>
    </source>
</evidence>
<sequence length="269" mass="30137">MKTLKNQVVLLTGATGGIGSQIAKRLAKESITLLLVARNKEKLHQLTQSLKPNSSATLVPLSYDLTDSTKVQQLAKEIMYRYKHVDQVVHAAGVGDFKPFVDFSTAEIDEMIQGNTLSVMYLFSAFLPYMTSRQKGRWTIIASSGGEVATPSSSVYSASKFAIIGLTNAIRMEIRPNQLELTVVNPGPVDTPFHHRNPQMKAYLEKVKWMALKPDTVAKKVVKNMKRTKMKKTMTLPWFLSLAARGYGLAPNLADWVITHFFNYKEENR</sequence>
<dbReference type="CDD" id="cd05233">
    <property type="entry name" value="SDR_c"/>
    <property type="match status" value="1"/>
</dbReference>
<dbReference type="PRINTS" id="PR00081">
    <property type="entry name" value="GDHRDH"/>
</dbReference>
<evidence type="ECO:0000313" key="3">
    <source>
        <dbReference type="EMBL" id="PMC58463.1"/>
    </source>
</evidence>
<dbReference type="GO" id="GO:0016020">
    <property type="term" value="C:membrane"/>
    <property type="evidence" value="ECO:0007669"/>
    <property type="project" value="TreeGrafter"/>
</dbReference>
<dbReference type="InterPro" id="IPR020904">
    <property type="entry name" value="Sc_DH/Rdtase_CS"/>
</dbReference>